<dbReference type="GO" id="GO:0030292">
    <property type="term" value="F:protein tyrosine kinase inhibitor activity"/>
    <property type="evidence" value="ECO:0007669"/>
    <property type="project" value="TreeGrafter"/>
</dbReference>
<evidence type="ECO:0000313" key="3">
    <source>
        <dbReference type="Proteomes" id="UP000504611"/>
    </source>
</evidence>
<name>A0A6I9PM00_9TELE</name>
<dbReference type="RefSeq" id="XP_010788670.1">
    <property type="nucleotide sequence ID" value="XM_010790368.1"/>
</dbReference>
<dbReference type="InterPro" id="IPR009091">
    <property type="entry name" value="RCC1/BLIP-II"/>
</dbReference>
<gene>
    <name evidence="4" type="primary">LOC104961995</name>
</gene>
<dbReference type="Proteomes" id="UP000504611">
    <property type="component" value="Unplaced"/>
</dbReference>
<organism evidence="3 4">
    <name type="scientific">Notothenia coriiceps</name>
    <name type="common">black rockcod</name>
    <dbReference type="NCBI Taxonomy" id="8208"/>
    <lineage>
        <taxon>Eukaryota</taxon>
        <taxon>Metazoa</taxon>
        <taxon>Chordata</taxon>
        <taxon>Craniata</taxon>
        <taxon>Vertebrata</taxon>
        <taxon>Euteleostomi</taxon>
        <taxon>Actinopterygii</taxon>
        <taxon>Neopterygii</taxon>
        <taxon>Teleostei</taxon>
        <taxon>Neoteleostei</taxon>
        <taxon>Acanthomorphata</taxon>
        <taxon>Eupercaria</taxon>
        <taxon>Perciformes</taxon>
        <taxon>Notothenioidei</taxon>
        <taxon>Nototheniidae</taxon>
        <taxon>Notothenia</taxon>
    </lineage>
</organism>
<dbReference type="Pfam" id="PF00415">
    <property type="entry name" value="RCC1"/>
    <property type="match status" value="1"/>
</dbReference>
<evidence type="ECO:0000256" key="1">
    <source>
        <dbReference type="ARBA" id="ARBA00022737"/>
    </source>
</evidence>
<sequence length="98" mass="10577">MVEGLMSHHCSQVAAAKDHTVVLTEEGYVYTFGLNSFHQLGLAPPPASAHVPKQVFSKTLRGRTVIGVAAGRFHTVLWTREAVYTMGLNGGQLGKSQQ</sequence>
<dbReference type="AlphaFoldDB" id="A0A6I9PM00"/>
<evidence type="ECO:0000256" key="2">
    <source>
        <dbReference type="PROSITE-ProRule" id="PRU00235"/>
    </source>
</evidence>
<dbReference type="GO" id="GO:0019901">
    <property type="term" value="F:protein kinase binding"/>
    <property type="evidence" value="ECO:0007669"/>
    <property type="project" value="TreeGrafter"/>
</dbReference>
<dbReference type="SUPFAM" id="SSF50985">
    <property type="entry name" value="RCC1/BLIP-II"/>
    <property type="match status" value="1"/>
</dbReference>
<evidence type="ECO:0000313" key="4">
    <source>
        <dbReference type="RefSeq" id="XP_010788670.1"/>
    </source>
</evidence>
<dbReference type="GO" id="GO:0005737">
    <property type="term" value="C:cytoplasm"/>
    <property type="evidence" value="ECO:0007669"/>
    <property type="project" value="TreeGrafter"/>
</dbReference>
<proteinExistence type="predicted"/>
<feature type="repeat" description="RCC1" evidence="2">
    <location>
        <begin position="27"/>
        <end position="81"/>
    </location>
</feature>
<dbReference type="Gene3D" id="2.130.10.30">
    <property type="entry name" value="Regulator of chromosome condensation 1/beta-lactamase-inhibitor protein II"/>
    <property type="match status" value="1"/>
</dbReference>
<dbReference type="PANTHER" id="PTHR22872:SF2">
    <property type="entry name" value="INHIBITOR OF BRUTON TYROSINE KINASE"/>
    <property type="match status" value="1"/>
</dbReference>
<keyword evidence="3" id="KW-1185">Reference proteome</keyword>
<keyword evidence="1" id="KW-0677">Repeat</keyword>
<dbReference type="KEGG" id="ncc:104961995"/>
<dbReference type="InterPro" id="IPR051625">
    <property type="entry name" value="Signaling_Regulatory_Domain"/>
</dbReference>
<protein>
    <submittedName>
        <fullName evidence="4">Inhibitor of Bruton tyrosine kinase-like</fullName>
    </submittedName>
</protein>
<reference evidence="4" key="1">
    <citation type="submission" date="2025-08" db="UniProtKB">
        <authorList>
            <consortium name="RefSeq"/>
        </authorList>
    </citation>
    <scope>IDENTIFICATION</scope>
    <source>
        <tissue evidence="4">Muscle</tissue>
    </source>
</reference>
<dbReference type="InterPro" id="IPR000408">
    <property type="entry name" value="Reg_chr_condens"/>
</dbReference>
<dbReference type="OrthoDB" id="5981550at2759"/>
<dbReference type="PROSITE" id="PS50012">
    <property type="entry name" value="RCC1_3"/>
    <property type="match status" value="1"/>
</dbReference>
<accession>A0A6I9PM00</accession>
<dbReference type="PANTHER" id="PTHR22872">
    <property type="entry name" value="BTK-BINDING PROTEIN-RELATED"/>
    <property type="match status" value="1"/>
</dbReference>
<dbReference type="GO" id="GO:0005654">
    <property type="term" value="C:nucleoplasm"/>
    <property type="evidence" value="ECO:0007669"/>
    <property type="project" value="TreeGrafter"/>
</dbReference>
<dbReference type="GeneID" id="104961995"/>